<dbReference type="AlphaFoldDB" id="A0A9P8BW22"/>
<keyword evidence="1" id="KW-0479">Metal-binding</keyword>
<accession>A0A9P8BW22</accession>
<comment type="caution">
    <text evidence="8">The sequence shown here is derived from an EMBL/GenBank/DDBJ whole genome shotgun (WGS) entry which is preliminary data.</text>
</comment>
<dbReference type="Gene3D" id="3.30.160.60">
    <property type="entry name" value="Classic Zinc Finger"/>
    <property type="match status" value="4"/>
</dbReference>
<evidence type="ECO:0000256" key="6">
    <source>
        <dbReference type="SAM" id="MobiDB-lite"/>
    </source>
</evidence>
<feature type="compositionally biased region" description="Acidic residues" evidence="6">
    <location>
        <begin position="555"/>
        <end position="580"/>
    </location>
</feature>
<name>A0A9P8BW22_9FUNG</name>
<feature type="region of interest" description="Disordered" evidence="6">
    <location>
        <begin position="132"/>
        <end position="151"/>
    </location>
</feature>
<feature type="compositionally biased region" description="Basic and acidic residues" evidence="6">
    <location>
        <begin position="425"/>
        <end position="436"/>
    </location>
</feature>
<evidence type="ECO:0000313" key="8">
    <source>
        <dbReference type="EMBL" id="KAG9069833.1"/>
    </source>
</evidence>
<feature type="domain" description="C2H2-type" evidence="7">
    <location>
        <begin position="768"/>
        <end position="797"/>
    </location>
</feature>
<dbReference type="FunFam" id="3.30.160.60:FF:000125">
    <property type="entry name" value="Putative zinc finger protein 143"/>
    <property type="match status" value="1"/>
</dbReference>
<feature type="compositionally biased region" description="Basic and acidic residues" evidence="6">
    <location>
        <begin position="272"/>
        <end position="281"/>
    </location>
</feature>
<feature type="domain" description="C2H2-type" evidence="7">
    <location>
        <begin position="151"/>
        <end position="180"/>
    </location>
</feature>
<protein>
    <submittedName>
        <fullName evidence="8">Homeodomain transcription factor ste12</fullName>
    </submittedName>
</protein>
<dbReference type="FunFam" id="3.30.160.60:FF:000072">
    <property type="entry name" value="zinc finger protein 143 isoform X1"/>
    <property type="match status" value="1"/>
</dbReference>
<feature type="compositionally biased region" description="Polar residues" evidence="6">
    <location>
        <begin position="494"/>
        <end position="506"/>
    </location>
</feature>
<feature type="domain" description="C2H2-type" evidence="7">
    <location>
        <begin position="798"/>
        <end position="827"/>
    </location>
</feature>
<feature type="domain" description="C2H2-type" evidence="7">
    <location>
        <begin position="181"/>
        <end position="210"/>
    </location>
</feature>
<dbReference type="PROSITE" id="PS00028">
    <property type="entry name" value="ZINC_FINGER_C2H2_1"/>
    <property type="match status" value="4"/>
</dbReference>
<feature type="compositionally biased region" description="Polar residues" evidence="6">
    <location>
        <begin position="513"/>
        <end position="526"/>
    </location>
</feature>
<dbReference type="GO" id="GO:0000981">
    <property type="term" value="F:DNA-binding transcription factor activity, RNA polymerase II-specific"/>
    <property type="evidence" value="ECO:0007669"/>
    <property type="project" value="UniProtKB-ARBA"/>
</dbReference>
<feature type="compositionally biased region" description="Polar residues" evidence="6">
    <location>
        <begin position="682"/>
        <end position="695"/>
    </location>
</feature>
<organism evidence="8 9">
    <name type="scientific">Linnemannia hyalina</name>
    <dbReference type="NCBI Taxonomy" id="64524"/>
    <lineage>
        <taxon>Eukaryota</taxon>
        <taxon>Fungi</taxon>
        <taxon>Fungi incertae sedis</taxon>
        <taxon>Mucoromycota</taxon>
        <taxon>Mortierellomycotina</taxon>
        <taxon>Mortierellomycetes</taxon>
        <taxon>Mortierellales</taxon>
        <taxon>Mortierellaceae</taxon>
        <taxon>Linnemannia</taxon>
    </lineage>
</organism>
<dbReference type="OrthoDB" id="6365676at2759"/>
<evidence type="ECO:0000259" key="7">
    <source>
        <dbReference type="PROSITE" id="PS50157"/>
    </source>
</evidence>
<keyword evidence="9" id="KW-1185">Reference proteome</keyword>
<sequence length="843" mass="93502">MPISDRQRALSGERRLSQQDMYSNGHIVHTEWTGHHDSTMDSLHREPSSYYNDDHVEYQHSGVHHPYHTDNGMNYRLKGGHDSHHSNLGDYTMHGGAYDSRYGSVVGVPRSEHLDSDMDMRLGNAMMDKQRNNSISSNASSNSSSSTANKHPCKFPTCGWSFKRYEHLKRHMLVHTKERPFVCEFQGCEKSFSRSDNFSAHLRTHTKKSMHMRKFDRHLMMDSNNSFMSLNSPNVGSGGMVANGMVCVVGGNDDGRGYSAEPSSHYRQSMNGHHEYHDSRHSPPLPQPPHTQAIGAGHGSLDSGLHHATRTPYQPTVREESSSSLSTLSTKNNSTFSITSTTSAESLSPKASTAMSSHNISKPAVVLPKFSPIKIDLKAVSNNPDDVHLHNQHNIKPDSLNRHSHRSHHYQDDRDYQHRNHHHRSQDDRYHEHEFGGHSSNQGPPYARYNSPSLRPPSPPPLRSSSTAHRRYGSLDMSQQQQQHPHHRVMLGSSHDNPNPNPNGESPTLPPQRLSSSSFKGNSAGFSSHFMPMEAGHESGGSSSRQSRGGFLDHGEEDEDVGDDEEEEDDEDMDGGDEEEVAENALRVKKLQMMGTYQSSLNLTSRHRHMNGSVSPSPMMPIRSSSEGYASSAMMLDEDGNPIQGNGDGAYHRHSISGYTPDPSSSAGSRRMLVMSPCLQSSLPQGSSGYSQGPRGSSYHTEASSSYSQGYPRCGMATSSSSSIDAGIHHYPQQHRMLEAENASSGGGSGSQYATGRVRGSGGPSKNHCCPVPGCMKRFKRLEHLKRHTKTHTLERPFACTSSGCNKRFSRSDNLSQHIKTHQRQLMSKSHWKHRSIMSMPGL</sequence>
<dbReference type="InterPro" id="IPR013087">
    <property type="entry name" value="Znf_C2H2_type"/>
</dbReference>
<reference evidence="8" key="1">
    <citation type="submission" date="2021-06" db="EMBL/GenBank/DDBJ databases">
        <title>Genome Sequence of Mortierella hyaline Strain SCG-10, a Cold-Adapted, Nitrate-Reducing Fungus Isolated from Soil in Minnesota, USA.</title>
        <authorList>
            <person name="Aldossari N."/>
        </authorList>
    </citation>
    <scope>NUCLEOTIDE SEQUENCE</scope>
    <source>
        <strain evidence="8">SCG-10</strain>
    </source>
</reference>
<evidence type="ECO:0000256" key="5">
    <source>
        <dbReference type="PROSITE-ProRule" id="PRU00042"/>
    </source>
</evidence>
<feature type="compositionally biased region" description="Low complexity" evidence="6">
    <location>
        <begin position="540"/>
        <end position="550"/>
    </location>
</feature>
<evidence type="ECO:0000313" key="9">
    <source>
        <dbReference type="Proteomes" id="UP000707451"/>
    </source>
</evidence>
<dbReference type="SMART" id="SM00355">
    <property type="entry name" value="ZnF_C2H2"/>
    <property type="match status" value="4"/>
</dbReference>
<feature type="compositionally biased region" description="Polar residues" evidence="6">
    <location>
        <begin position="344"/>
        <end position="358"/>
    </location>
</feature>
<keyword evidence="4" id="KW-0862">Zinc</keyword>
<feature type="region of interest" description="Disordered" evidence="6">
    <location>
        <begin position="384"/>
        <end position="580"/>
    </location>
</feature>
<dbReference type="GO" id="GO:0031519">
    <property type="term" value="C:PcG protein complex"/>
    <property type="evidence" value="ECO:0007669"/>
    <property type="project" value="TreeGrafter"/>
</dbReference>
<feature type="compositionally biased region" description="Basic and acidic residues" evidence="6">
    <location>
        <begin position="385"/>
        <end position="401"/>
    </location>
</feature>
<keyword evidence="3 5" id="KW-0863">Zinc-finger</keyword>
<evidence type="ECO:0000256" key="4">
    <source>
        <dbReference type="ARBA" id="ARBA00022833"/>
    </source>
</evidence>
<keyword evidence="2" id="KW-0677">Repeat</keyword>
<dbReference type="SUPFAM" id="SSF57667">
    <property type="entry name" value="beta-beta-alpha zinc fingers"/>
    <property type="match status" value="2"/>
</dbReference>
<proteinExistence type="predicted"/>
<feature type="region of interest" description="Disordered" evidence="6">
    <location>
        <begin position="682"/>
        <end position="705"/>
    </location>
</feature>
<dbReference type="PROSITE" id="PS50157">
    <property type="entry name" value="ZINC_FINGER_C2H2_2"/>
    <property type="match status" value="4"/>
</dbReference>
<gene>
    <name evidence="8" type="primary">STE12_1</name>
    <name evidence="8" type="ORF">KI688_009158</name>
</gene>
<keyword evidence="8" id="KW-0238">DNA-binding</keyword>
<feature type="compositionally biased region" description="Polar residues" evidence="6">
    <location>
        <begin position="261"/>
        <end position="271"/>
    </location>
</feature>
<dbReference type="EMBL" id="JAHRHY010000004">
    <property type="protein sequence ID" value="KAG9069833.1"/>
    <property type="molecule type" value="Genomic_DNA"/>
</dbReference>
<feature type="region of interest" description="Disordered" evidence="6">
    <location>
        <begin position="643"/>
        <end position="669"/>
    </location>
</feature>
<evidence type="ECO:0000256" key="1">
    <source>
        <dbReference type="ARBA" id="ARBA00022723"/>
    </source>
</evidence>
<dbReference type="GO" id="GO:0000978">
    <property type="term" value="F:RNA polymerase II cis-regulatory region sequence-specific DNA binding"/>
    <property type="evidence" value="ECO:0007669"/>
    <property type="project" value="TreeGrafter"/>
</dbReference>
<dbReference type="PANTHER" id="PTHR14003:SF19">
    <property type="entry name" value="YY2 TRANSCRIPTION FACTOR"/>
    <property type="match status" value="1"/>
</dbReference>
<dbReference type="Proteomes" id="UP000707451">
    <property type="component" value="Unassembled WGS sequence"/>
</dbReference>
<feature type="compositionally biased region" description="Low complexity" evidence="6">
    <location>
        <begin position="322"/>
        <end position="343"/>
    </location>
</feature>
<dbReference type="PANTHER" id="PTHR14003">
    <property type="entry name" value="TRANSCRIPTIONAL REPRESSOR PROTEIN YY"/>
    <property type="match status" value="1"/>
</dbReference>
<feature type="region of interest" description="Disordered" evidence="6">
    <location>
        <begin position="256"/>
        <end position="358"/>
    </location>
</feature>
<evidence type="ECO:0000256" key="2">
    <source>
        <dbReference type="ARBA" id="ARBA00022737"/>
    </source>
</evidence>
<feature type="compositionally biased region" description="Low complexity" evidence="6">
    <location>
        <begin position="132"/>
        <end position="149"/>
    </location>
</feature>
<dbReference type="GO" id="GO:0005667">
    <property type="term" value="C:transcription regulator complex"/>
    <property type="evidence" value="ECO:0007669"/>
    <property type="project" value="TreeGrafter"/>
</dbReference>
<dbReference type="GO" id="GO:0008270">
    <property type="term" value="F:zinc ion binding"/>
    <property type="evidence" value="ECO:0007669"/>
    <property type="project" value="UniProtKB-KW"/>
</dbReference>
<feature type="region of interest" description="Disordered" evidence="6">
    <location>
        <begin position="741"/>
        <end position="765"/>
    </location>
</feature>
<feature type="region of interest" description="Disordered" evidence="6">
    <location>
        <begin position="1"/>
        <end position="22"/>
    </location>
</feature>
<feature type="compositionally biased region" description="Basic and acidic residues" evidence="6">
    <location>
        <begin position="1"/>
        <end position="17"/>
    </location>
</feature>
<dbReference type="Pfam" id="PF00096">
    <property type="entry name" value="zf-C2H2"/>
    <property type="match status" value="3"/>
</dbReference>
<dbReference type="GO" id="GO:0000785">
    <property type="term" value="C:chromatin"/>
    <property type="evidence" value="ECO:0007669"/>
    <property type="project" value="TreeGrafter"/>
</dbReference>
<evidence type="ECO:0000256" key="3">
    <source>
        <dbReference type="ARBA" id="ARBA00022771"/>
    </source>
</evidence>
<feature type="compositionally biased region" description="Basic and acidic residues" evidence="6">
    <location>
        <begin position="409"/>
        <end position="418"/>
    </location>
</feature>
<keyword evidence="8" id="KW-0371">Homeobox</keyword>
<dbReference type="InterPro" id="IPR036236">
    <property type="entry name" value="Znf_C2H2_sf"/>
</dbReference>